<gene>
    <name evidence="1" type="ORF">HPB47_020299</name>
</gene>
<protein>
    <submittedName>
        <fullName evidence="1">Uncharacterized protein</fullName>
    </submittedName>
</protein>
<dbReference type="EMBL" id="JABSTQ010009093">
    <property type="protein sequence ID" value="KAG0433024.1"/>
    <property type="molecule type" value="Genomic_DNA"/>
</dbReference>
<accession>A0AC60QJB6</accession>
<feature type="non-terminal residue" evidence="1">
    <location>
        <position position="1"/>
    </location>
</feature>
<evidence type="ECO:0000313" key="1">
    <source>
        <dbReference type="EMBL" id="KAG0433024.1"/>
    </source>
</evidence>
<sequence>VVVNVVDDTDDRHQCTVILEVTVVVNVVDDTDDRHQCTVILERPSDVSPGHGVQLTELFCSLAFTLRGRHRRCNGAVPAVLNPTAALRCLASPAYSTKGVILDDCGPYLVP</sequence>
<name>A0AC60QJB6_IXOPE</name>
<dbReference type="Proteomes" id="UP000805193">
    <property type="component" value="Unassembled WGS sequence"/>
</dbReference>
<evidence type="ECO:0000313" key="2">
    <source>
        <dbReference type="Proteomes" id="UP000805193"/>
    </source>
</evidence>
<comment type="caution">
    <text evidence="1">The sequence shown here is derived from an EMBL/GenBank/DDBJ whole genome shotgun (WGS) entry which is preliminary data.</text>
</comment>
<keyword evidence="2" id="KW-1185">Reference proteome</keyword>
<organism evidence="1 2">
    <name type="scientific">Ixodes persulcatus</name>
    <name type="common">Taiga tick</name>
    <dbReference type="NCBI Taxonomy" id="34615"/>
    <lineage>
        <taxon>Eukaryota</taxon>
        <taxon>Metazoa</taxon>
        <taxon>Ecdysozoa</taxon>
        <taxon>Arthropoda</taxon>
        <taxon>Chelicerata</taxon>
        <taxon>Arachnida</taxon>
        <taxon>Acari</taxon>
        <taxon>Parasitiformes</taxon>
        <taxon>Ixodida</taxon>
        <taxon>Ixodoidea</taxon>
        <taxon>Ixodidae</taxon>
        <taxon>Ixodinae</taxon>
        <taxon>Ixodes</taxon>
    </lineage>
</organism>
<proteinExistence type="predicted"/>
<reference evidence="1 2" key="1">
    <citation type="journal article" date="2020" name="Cell">
        <title>Large-Scale Comparative Analyses of Tick Genomes Elucidate Their Genetic Diversity and Vector Capacities.</title>
        <authorList>
            <consortium name="Tick Genome and Microbiome Consortium (TIGMIC)"/>
            <person name="Jia N."/>
            <person name="Wang J."/>
            <person name="Shi W."/>
            <person name="Du L."/>
            <person name="Sun Y."/>
            <person name="Zhan W."/>
            <person name="Jiang J.F."/>
            <person name="Wang Q."/>
            <person name="Zhang B."/>
            <person name="Ji P."/>
            <person name="Bell-Sakyi L."/>
            <person name="Cui X.M."/>
            <person name="Yuan T.T."/>
            <person name="Jiang B.G."/>
            <person name="Yang W.F."/>
            <person name="Lam T.T."/>
            <person name="Chang Q.C."/>
            <person name="Ding S.J."/>
            <person name="Wang X.J."/>
            <person name="Zhu J.G."/>
            <person name="Ruan X.D."/>
            <person name="Zhao L."/>
            <person name="Wei J.T."/>
            <person name="Ye R.Z."/>
            <person name="Que T.C."/>
            <person name="Du C.H."/>
            <person name="Zhou Y.H."/>
            <person name="Cheng J.X."/>
            <person name="Dai P.F."/>
            <person name="Guo W.B."/>
            <person name="Han X.H."/>
            <person name="Huang E.J."/>
            <person name="Li L.F."/>
            <person name="Wei W."/>
            <person name="Gao Y.C."/>
            <person name="Liu J.Z."/>
            <person name="Shao H.Z."/>
            <person name="Wang X."/>
            <person name="Wang C.C."/>
            <person name="Yang T.C."/>
            <person name="Huo Q.B."/>
            <person name="Li W."/>
            <person name="Chen H.Y."/>
            <person name="Chen S.E."/>
            <person name="Zhou L.G."/>
            <person name="Ni X.B."/>
            <person name="Tian J.H."/>
            <person name="Sheng Y."/>
            <person name="Liu T."/>
            <person name="Pan Y.S."/>
            <person name="Xia L.Y."/>
            <person name="Li J."/>
            <person name="Zhao F."/>
            <person name="Cao W.C."/>
        </authorList>
    </citation>
    <scope>NUCLEOTIDE SEQUENCE [LARGE SCALE GENOMIC DNA]</scope>
    <source>
        <strain evidence="1">Iper-2018</strain>
    </source>
</reference>